<evidence type="ECO:0000313" key="2">
    <source>
        <dbReference type="EMBL" id="CEJ83056.1"/>
    </source>
</evidence>
<dbReference type="InterPro" id="IPR019171">
    <property type="entry name" value="MIX23"/>
</dbReference>
<dbReference type="PANTHER" id="PTHR31905:SF2">
    <property type="entry name" value="PROTEIN MIX23"/>
    <property type="match status" value="1"/>
</dbReference>
<accession>A0A0A1SXK0</accession>
<proteinExistence type="inferred from homology"/>
<dbReference type="HOGENOM" id="CLU_081050_1_0_1"/>
<organism evidence="2 3">
    <name type="scientific">[Torrubiella] hemipterigena</name>
    <dbReference type="NCBI Taxonomy" id="1531966"/>
    <lineage>
        <taxon>Eukaryota</taxon>
        <taxon>Fungi</taxon>
        <taxon>Dikarya</taxon>
        <taxon>Ascomycota</taxon>
        <taxon>Pezizomycotina</taxon>
        <taxon>Sordariomycetes</taxon>
        <taxon>Hypocreomycetidae</taxon>
        <taxon>Hypocreales</taxon>
        <taxon>Clavicipitaceae</taxon>
        <taxon>Clavicipitaceae incertae sedis</taxon>
        <taxon>'Torrubiella' clade</taxon>
    </lineage>
</organism>
<comment type="similarity">
    <text evidence="1">Belongs to the MIX23 family.</text>
</comment>
<dbReference type="EMBL" id="CDHN01000001">
    <property type="protein sequence ID" value="CEJ83056.1"/>
    <property type="molecule type" value="Genomic_DNA"/>
</dbReference>
<evidence type="ECO:0008006" key="4">
    <source>
        <dbReference type="Google" id="ProtNLM"/>
    </source>
</evidence>
<reference evidence="2 3" key="1">
    <citation type="journal article" date="2015" name="Genome Announc.">
        <title>Draft Genome Sequence and Gene Annotation of the Entomopathogenic Fungus Verticillium hemipterigenum.</title>
        <authorList>
            <person name="Horn F."/>
            <person name="Habel A."/>
            <person name="Scharf D.H."/>
            <person name="Dworschak J."/>
            <person name="Brakhage A.A."/>
            <person name="Guthke R."/>
            <person name="Hertweck C."/>
            <person name="Linde J."/>
        </authorList>
    </citation>
    <scope>NUCLEOTIDE SEQUENCE [LARGE SCALE GENOMIC DNA]</scope>
</reference>
<dbReference type="GO" id="GO:0005758">
    <property type="term" value="C:mitochondrial intermembrane space"/>
    <property type="evidence" value="ECO:0007669"/>
    <property type="project" value="InterPro"/>
</dbReference>
<dbReference type="InterPro" id="IPR016805">
    <property type="entry name" value="MIX23_fungal"/>
</dbReference>
<dbReference type="Pfam" id="PF09774">
    <property type="entry name" value="MIX23"/>
    <property type="match status" value="1"/>
</dbReference>
<sequence>MASTNQHPAPELTPQFCFSPSALQDFLRLSRSAVDDSINQNLNALLTPSRTAFDPSSTAQRTPKMTKGLAVKECDTFCKSQLFPAWESRSLALRYCKDLARRPDTEDPTLAARELEAKQNEERVINERLDPYSARFTVTEGRTDKLKRIVHMEEEIEDIVRRRTWEVVQSRCGTDIPQWKTAVDQWETAKKSKDA</sequence>
<dbReference type="Proteomes" id="UP000039046">
    <property type="component" value="Unassembled WGS sequence"/>
</dbReference>
<name>A0A0A1SXK0_9HYPO</name>
<dbReference type="PANTHER" id="PTHR31905">
    <property type="entry name" value="COILED-COIL DOMAIN-CONTAINING PROTEIN 58"/>
    <property type="match status" value="1"/>
</dbReference>
<evidence type="ECO:0000256" key="1">
    <source>
        <dbReference type="ARBA" id="ARBA00024204"/>
    </source>
</evidence>
<keyword evidence="3" id="KW-1185">Reference proteome</keyword>
<protein>
    <recommendedName>
        <fullName evidence="4">Caffeine-induced death protein 2</fullName>
    </recommendedName>
</protein>
<dbReference type="AlphaFoldDB" id="A0A0A1SXK0"/>
<dbReference type="PIRSF" id="PIRSF022603">
    <property type="entry name" value="UCP022603"/>
    <property type="match status" value="1"/>
</dbReference>
<gene>
    <name evidence="2" type="ORF">VHEMI03088</name>
</gene>
<dbReference type="OrthoDB" id="5593818at2759"/>
<evidence type="ECO:0000313" key="3">
    <source>
        <dbReference type="Proteomes" id="UP000039046"/>
    </source>
</evidence>
<dbReference type="STRING" id="1531966.A0A0A1SXK0"/>